<evidence type="ECO:0000313" key="2">
    <source>
        <dbReference type="EMBL" id="GIM29852.1"/>
    </source>
</evidence>
<dbReference type="PROSITE" id="PS50943">
    <property type="entry name" value="HTH_CROC1"/>
    <property type="match status" value="1"/>
</dbReference>
<evidence type="ECO:0000259" key="1">
    <source>
        <dbReference type="PROSITE" id="PS50943"/>
    </source>
</evidence>
<comment type="caution">
    <text evidence="2">The sequence shown here is derived from an EMBL/GenBank/DDBJ whole genome shotgun (WGS) entry which is preliminary data.</text>
</comment>
<sequence length="128" mass="15264">MIKYHRLKEGWSQFDLALKLGLTSSQGRYLIKDYETRGLYPPKELSIKLAMLFKLNTKYFYDEYLEFLDVAPLVLKKLRLDNNYSKSKSASIIGTTRETWTRWEQGYPISRFYYNKLKIIQLSTKKES</sequence>
<accession>A0A919VH42</accession>
<feature type="domain" description="HTH cro/C1-type" evidence="1">
    <location>
        <begin position="2"/>
        <end position="60"/>
    </location>
</feature>
<dbReference type="Proteomes" id="UP000679179">
    <property type="component" value="Unassembled WGS sequence"/>
</dbReference>
<dbReference type="Gene3D" id="1.10.260.40">
    <property type="entry name" value="lambda repressor-like DNA-binding domains"/>
    <property type="match status" value="1"/>
</dbReference>
<dbReference type="GO" id="GO:0003677">
    <property type="term" value="F:DNA binding"/>
    <property type="evidence" value="ECO:0007669"/>
    <property type="project" value="InterPro"/>
</dbReference>
<keyword evidence="3" id="KW-1185">Reference proteome</keyword>
<proteinExistence type="predicted"/>
<organism evidence="2 3">
    <name type="scientific">Clostridium polyendosporum</name>
    <dbReference type="NCBI Taxonomy" id="69208"/>
    <lineage>
        <taxon>Bacteria</taxon>
        <taxon>Bacillati</taxon>
        <taxon>Bacillota</taxon>
        <taxon>Clostridia</taxon>
        <taxon>Eubacteriales</taxon>
        <taxon>Clostridiaceae</taxon>
        <taxon>Clostridium</taxon>
    </lineage>
</organism>
<dbReference type="InterPro" id="IPR001387">
    <property type="entry name" value="Cro/C1-type_HTH"/>
</dbReference>
<protein>
    <recommendedName>
        <fullName evidence="1">HTH cro/C1-type domain-containing protein</fullName>
    </recommendedName>
</protein>
<dbReference type="InterPro" id="IPR010982">
    <property type="entry name" value="Lambda_DNA-bd_dom_sf"/>
</dbReference>
<reference evidence="2" key="1">
    <citation type="submission" date="2021-03" db="EMBL/GenBank/DDBJ databases">
        <title>Taxonomic study of Clostridium polyendosporum from meadow-gley soil under rice.</title>
        <authorList>
            <person name="Kobayashi H."/>
            <person name="Tanizawa Y."/>
            <person name="Yagura M."/>
        </authorList>
    </citation>
    <scope>NUCLEOTIDE SEQUENCE</scope>
    <source>
        <strain evidence="2">JCM 30710</strain>
    </source>
</reference>
<dbReference type="EMBL" id="BOPZ01000023">
    <property type="protein sequence ID" value="GIM29852.1"/>
    <property type="molecule type" value="Genomic_DNA"/>
</dbReference>
<dbReference type="AlphaFoldDB" id="A0A919VH42"/>
<name>A0A919VH42_9CLOT</name>
<dbReference type="RefSeq" id="WP_212904538.1">
    <property type="nucleotide sequence ID" value="NZ_BOPZ01000023.1"/>
</dbReference>
<gene>
    <name evidence="2" type="ORF">CPJCM30710_25180</name>
</gene>
<dbReference type="CDD" id="cd00093">
    <property type="entry name" value="HTH_XRE"/>
    <property type="match status" value="1"/>
</dbReference>
<evidence type="ECO:0000313" key="3">
    <source>
        <dbReference type="Proteomes" id="UP000679179"/>
    </source>
</evidence>
<dbReference type="SUPFAM" id="SSF47413">
    <property type="entry name" value="lambda repressor-like DNA-binding domains"/>
    <property type="match status" value="1"/>
</dbReference>